<dbReference type="GO" id="GO:0010181">
    <property type="term" value="F:FMN binding"/>
    <property type="evidence" value="ECO:0007669"/>
    <property type="project" value="InterPro"/>
</dbReference>
<dbReference type="Pfam" id="PF10590">
    <property type="entry name" value="PNP_phzG_C"/>
    <property type="match status" value="1"/>
</dbReference>
<comment type="cofactor">
    <cofactor evidence="1">
        <name>FMN</name>
        <dbReference type="ChEBI" id="CHEBI:58210"/>
    </cofactor>
</comment>
<evidence type="ECO:0000256" key="4">
    <source>
        <dbReference type="ARBA" id="ARBA00012801"/>
    </source>
</evidence>
<dbReference type="InterPro" id="IPR000659">
    <property type="entry name" value="Pyridox_Oxase"/>
</dbReference>
<evidence type="ECO:0000256" key="5">
    <source>
        <dbReference type="ARBA" id="ARBA00022630"/>
    </source>
</evidence>
<proteinExistence type="predicted"/>
<evidence type="ECO:0000256" key="6">
    <source>
        <dbReference type="ARBA" id="ARBA00022643"/>
    </source>
</evidence>
<keyword evidence="7" id="KW-0560">Oxidoreductase</keyword>
<dbReference type="EMBL" id="ML004472">
    <property type="protein sequence ID" value="RKP29867.1"/>
    <property type="molecule type" value="Genomic_DNA"/>
</dbReference>
<dbReference type="GO" id="GO:0004733">
    <property type="term" value="F:pyridoxamine phosphate oxidase activity"/>
    <property type="evidence" value="ECO:0007669"/>
    <property type="project" value="UniProtKB-EC"/>
</dbReference>
<dbReference type="Pfam" id="PF01243">
    <property type="entry name" value="PNPOx_N"/>
    <property type="match status" value="1"/>
</dbReference>
<dbReference type="Gene3D" id="2.30.110.10">
    <property type="entry name" value="Electron Transport, Fmn-binding Protein, Chain A"/>
    <property type="match status" value="1"/>
</dbReference>
<dbReference type="PANTHER" id="PTHR10851">
    <property type="entry name" value="PYRIDOXINE-5-PHOSPHATE OXIDASE"/>
    <property type="match status" value="1"/>
</dbReference>
<evidence type="ECO:0000313" key="10">
    <source>
        <dbReference type="EMBL" id="RKP29867.1"/>
    </source>
</evidence>
<gene>
    <name evidence="10" type="ORF">METBISCDRAFT_31350</name>
</gene>
<dbReference type="OrthoDB" id="303614at2759"/>
<reference evidence="11" key="1">
    <citation type="journal article" date="2018" name="Nat. Microbiol.">
        <title>Leveraging single-cell genomics to expand the fungal tree of life.</title>
        <authorList>
            <person name="Ahrendt S.R."/>
            <person name="Quandt C.A."/>
            <person name="Ciobanu D."/>
            <person name="Clum A."/>
            <person name="Salamov A."/>
            <person name="Andreopoulos B."/>
            <person name="Cheng J.F."/>
            <person name="Woyke T."/>
            <person name="Pelin A."/>
            <person name="Henrissat B."/>
            <person name="Reynolds N.K."/>
            <person name="Benny G.L."/>
            <person name="Smith M.E."/>
            <person name="James T.Y."/>
            <person name="Grigoriev I.V."/>
        </authorList>
    </citation>
    <scope>NUCLEOTIDE SEQUENCE [LARGE SCALE GENOMIC DNA]</scope>
    <source>
        <strain evidence="11">Baker2002</strain>
    </source>
</reference>
<feature type="domain" description="Pyridoxamine 5'-phosphate oxidase N-terminal" evidence="8">
    <location>
        <begin position="55"/>
        <end position="159"/>
    </location>
</feature>
<sequence length="227" mass="26369">MSTNRPIVFAPSAEQYGKLHLNGTELETSPIAQFHKWFKDATDQLSKLQIPEKTTFSTCRLPSGRVLSRVVLLKELDERGFIVYSNWSNSKKALDFESNKYAGLNFFWGELERQVRVEGVMEKVSRETTVRYFNTRPRGSKIGAWASAQSQVLQLRDELDGIYKQYEDEFKDLADDEIPCPDYWGGVRIVPFEVEFWQGGKSRLHDRFTYVREDIEAADWEIQRLAP</sequence>
<dbReference type="AlphaFoldDB" id="A0A4P9ZAN6"/>
<dbReference type="InterPro" id="IPR011576">
    <property type="entry name" value="Pyridox_Oxase_N"/>
</dbReference>
<keyword evidence="11" id="KW-1185">Reference proteome</keyword>
<evidence type="ECO:0000313" key="11">
    <source>
        <dbReference type="Proteomes" id="UP000268321"/>
    </source>
</evidence>
<dbReference type="InterPro" id="IPR019740">
    <property type="entry name" value="Pyridox_Oxase_CS"/>
</dbReference>
<dbReference type="GO" id="GO:0008615">
    <property type="term" value="P:pyridoxine biosynthetic process"/>
    <property type="evidence" value="ECO:0007669"/>
    <property type="project" value="InterPro"/>
</dbReference>
<dbReference type="PROSITE" id="PS01064">
    <property type="entry name" value="PYRIDOX_OXIDASE"/>
    <property type="match status" value="1"/>
</dbReference>
<comment type="pathway">
    <text evidence="3">Cofactor metabolism; pyridoxal 5'-phosphate salvage; pyridoxal 5'-phosphate from pyridoxine 5'-phosphate: step 1/1.</text>
</comment>
<dbReference type="InterPro" id="IPR019576">
    <property type="entry name" value="Pyridoxamine_oxidase_dimer_C"/>
</dbReference>
<name>A0A4P9ZAN6_9ASCO</name>
<keyword evidence="6" id="KW-0288">FMN</keyword>
<dbReference type="PIRSF" id="PIRSF000190">
    <property type="entry name" value="Pyd_amn-ph_oxd"/>
    <property type="match status" value="1"/>
</dbReference>
<keyword evidence="5" id="KW-0285">Flavoprotein</keyword>
<evidence type="ECO:0000256" key="1">
    <source>
        <dbReference type="ARBA" id="ARBA00001917"/>
    </source>
</evidence>
<evidence type="ECO:0000256" key="3">
    <source>
        <dbReference type="ARBA" id="ARBA00005037"/>
    </source>
</evidence>
<evidence type="ECO:0000259" key="8">
    <source>
        <dbReference type="Pfam" id="PF01243"/>
    </source>
</evidence>
<accession>A0A4P9ZAN6</accession>
<comment type="pathway">
    <text evidence="2">Cofactor metabolism; pyridoxal 5'-phosphate salvage; pyridoxal 5'-phosphate from pyridoxamine 5'-phosphate: step 1/1.</text>
</comment>
<evidence type="ECO:0000259" key="9">
    <source>
        <dbReference type="Pfam" id="PF10590"/>
    </source>
</evidence>
<protein>
    <recommendedName>
        <fullName evidence="4">pyridoxal 5'-phosphate synthase</fullName>
        <ecNumber evidence="4">1.4.3.5</ecNumber>
    </recommendedName>
</protein>
<dbReference type="EC" id="1.4.3.5" evidence="4"/>
<dbReference type="NCBIfam" id="NF004231">
    <property type="entry name" value="PRK05679.1"/>
    <property type="match status" value="1"/>
</dbReference>
<dbReference type="PANTHER" id="PTHR10851:SF0">
    <property type="entry name" value="PYRIDOXINE-5'-PHOSPHATE OXIDASE"/>
    <property type="match status" value="1"/>
</dbReference>
<dbReference type="InterPro" id="IPR012349">
    <property type="entry name" value="Split_barrel_FMN-bd"/>
</dbReference>
<evidence type="ECO:0000256" key="7">
    <source>
        <dbReference type="ARBA" id="ARBA00023002"/>
    </source>
</evidence>
<dbReference type="Proteomes" id="UP000268321">
    <property type="component" value="Unassembled WGS sequence"/>
</dbReference>
<feature type="domain" description="Pyridoxine 5'-phosphate oxidase dimerisation C-terminal" evidence="9">
    <location>
        <begin position="184"/>
        <end position="227"/>
    </location>
</feature>
<evidence type="ECO:0000256" key="2">
    <source>
        <dbReference type="ARBA" id="ARBA00004738"/>
    </source>
</evidence>
<dbReference type="UniPathway" id="UPA01068">
    <property type="reaction ID" value="UER00304"/>
</dbReference>
<dbReference type="SUPFAM" id="SSF50475">
    <property type="entry name" value="FMN-binding split barrel"/>
    <property type="match status" value="1"/>
</dbReference>
<organism evidence="10 11">
    <name type="scientific">Metschnikowia bicuspidata</name>
    <dbReference type="NCBI Taxonomy" id="27322"/>
    <lineage>
        <taxon>Eukaryota</taxon>
        <taxon>Fungi</taxon>
        <taxon>Dikarya</taxon>
        <taxon>Ascomycota</taxon>
        <taxon>Saccharomycotina</taxon>
        <taxon>Pichiomycetes</taxon>
        <taxon>Metschnikowiaceae</taxon>
        <taxon>Metschnikowia</taxon>
    </lineage>
</organism>
<dbReference type="NCBIfam" id="TIGR00558">
    <property type="entry name" value="pdxH"/>
    <property type="match status" value="1"/>
</dbReference>